<gene>
    <name evidence="1" type="ORF">TTAC_LOCUS5072</name>
</gene>
<protein>
    <submittedName>
        <fullName evidence="1 3">Uncharacterized protein</fullName>
    </submittedName>
</protein>
<dbReference type="AlphaFoldDB" id="A0A0R3WWE7"/>
<proteinExistence type="predicted"/>
<sequence length="151" mass="16777">MPSSLTQLSKQLREELLHRMNLSLLSLQSRPRTAPQFTTPPMNFGLLPTPGAVSSHYPTWSPAMPCKAVEEKAFLPSFPTKRMRVTPVRTSHRCIMPSAIRLYQPCGLRGATEPASWYHQQRNSSLSRLTRAHTGGSYASELAIGTALTDE</sequence>
<evidence type="ECO:0000313" key="2">
    <source>
        <dbReference type="Proteomes" id="UP000274429"/>
    </source>
</evidence>
<name>A0A0R3WWE7_HYDTA</name>
<evidence type="ECO:0000313" key="3">
    <source>
        <dbReference type="WBParaSite" id="TTAC_0000508701-mRNA-1"/>
    </source>
</evidence>
<reference evidence="3" key="1">
    <citation type="submission" date="2017-02" db="UniProtKB">
        <authorList>
            <consortium name="WormBaseParasite"/>
        </authorList>
    </citation>
    <scope>IDENTIFICATION</scope>
</reference>
<dbReference type="WBParaSite" id="TTAC_0000508701-mRNA-1">
    <property type="protein sequence ID" value="TTAC_0000508701-mRNA-1"/>
    <property type="gene ID" value="TTAC_0000508701"/>
</dbReference>
<dbReference type="Proteomes" id="UP000274429">
    <property type="component" value="Unassembled WGS sequence"/>
</dbReference>
<dbReference type="EMBL" id="UYWX01006149">
    <property type="protein sequence ID" value="VDM26200.1"/>
    <property type="molecule type" value="Genomic_DNA"/>
</dbReference>
<organism evidence="3">
    <name type="scientific">Hydatigena taeniaeformis</name>
    <name type="common">Feline tapeworm</name>
    <name type="synonym">Taenia taeniaeformis</name>
    <dbReference type="NCBI Taxonomy" id="6205"/>
    <lineage>
        <taxon>Eukaryota</taxon>
        <taxon>Metazoa</taxon>
        <taxon>Spiralia</taxon>
        <taxon>Lophotrochozoa</taxon>
        <taxon>Platyhelminthes</taxon>
        <taxon>Cestoda</taxon>
        <taxon>Eucestoda</taxon>
        <taxon>Cyclophyllidea</taxon>
        <taxon>Taeniidae</taxon>
        <taxon>Hydatigera</taxon>
    </lineage>
</organism>
<accession>A0A0R3WWE7</accession>
<reference evidence="1 2" key="2">
    <citation type="submission" date="2018-11" db="EMBL/GenBank/DDBJ databases">
        <authorList>
            <consortium name="Pathogen Informatics"/>
        </authorList>
    </citation>
    <scope>NUCLEOTIDE SEQUENCE [LARGE SCALE GENOMIC DNA]</scope>
</reference>
<keyword evidence="2" id="KW-1185">Reference proteome</keyword>
<evidence type="ECO:0000313" key="1">
    <source>
        <dbReference type="EMBL" id="VDM26200.1"/>
    </source>
</evidence>